<comment type="subcellular location">
    <subcellularLocation>
        <location evidence="1">Cell outer membrane</location>
    </subcellularLocation>
</comment>
<feature type="signal peptide" evidence="5">
    <location>
        <begin position="1"/>
        <end position="21"/>
    </location>
</feature>
<keyword evidence="3" id="KW-0998">Cell outer membrane</keyword>
<dbReference type="RefSeq" id="WP_375556556.1">
    <property type="nucleotide sequence ID" value="NZ_JBBVGT010000002.1"/>
</dbReference>
<sequence>MKKITLGVVCTIASLSLFSCASKQMQIKDGAVVTYNGKTVESSQSNNNNLTQTDRGLMMTFESDVLFPTNSSYLTDQAKQDLLRFVETVASYPNSNIQVDGHTDATGTAEYNKWLSDKRANSVKEFLVNSGISASRISTAGFGLEKPIATNKTKEGRQQNRRVEITILD</sequence>
<dbReference type="PANTHER" id="PTHR30329:SF21">
    <property type="entry name" value="LIPOPROTEIN YIAD-RELATED"/>
    <property type="match status" value="1"/>
</dbReference>
<dbReference type="InterPro" id="IPR006664">
    <property type="entry name" value="OMP_bac"/>
</dbReference>
<dbReference type="PRINTS" id="PR01021">
    <property type="entry name" value="OMPADOMAIN"/>
</dbReference>
<protein>
    <submittedName>
        <fullName evidence="7">OmpA family protein</fullName>
    </submittedName>
</protein>
<dbReference type="InterPro" id="IPR050330">
    <property type="entry name" value="Bact_OuterMem_StrucFunc"/>
</dbReference>
<dbReference type="EMBL" id="JBBVGT010000002">
    <property type="protein sequence ID" value="MFB5944998.1"/>
    <property type="molecule type" value="Genomic_DNA"/>
</dbReference>
<dbReference type="InterPro" id="IPR036737">
    <property type="entry name" value="OmpA-like_sf"/>
</dbReference>
<evidence type="ECO:0000313" key="7">
    <source>
        <dbReference type="EMBL" id="MFB5944998.1"/>
    </source>
</evidence>
<evidence type="ECO:0000256" key="1">
    <source>
        <dbReference type="ARBA" id="ARBA00004442"/>
    </source>
</evidence>
<evidence type="ECO:0000313" key="8">
    <source>
        <dbReference type="Proteomes" id="UP001580928"/>
    </source>
</evidence>
<dbReference type="Pfam" id="PF00691">
    <property type="entry name" value="OmpA"/>
    <property type="match status" value="1"/>
</dbReference>
<dbReference type="CDD" id="cd07185">
    <property type="entry name" value="OmpA_C-like"/>
    <property type="match status" value="1"/>
</dbReference>
<comment type="caution">
    <text evidence="7">The sequence shown here is derived from an EMBL/GenBank/DDBJ whole genome shotgun (WGS) entry which is preliminary data.</text>
</comment>
<organism evidence="7 8">
    <name type="scientific">Albibacterium profundi</name>
    <dbReference type="NCBI Taxonomy" id="3134906"/>
    <lineage>
        <taxon>Bacteria</taxon>
        <taxon>Pseudomonadati</taxon>
        <taxon>Bacteroidota</taxon>
        <taxon>Sphingobacteriia</taxon>
        <taxon>Sphingobacteriales</taxon>
        <taxon>Sphingobacteriaceae</taxon>
        <taxon>Albibacterium</taxon>
    </lineage>
</organism>
<evidence type="ECO:0000259" key="6">
    <source>
        <dbReference type="PROSITE" id="PS51123"/>
    </source>
</evidence>
<proteinExistence type="predicted"/>
<dbReference type="SUPFAM" id="SSF103088">
    <property type="entry name" value="OmpA-like"/>
    <property type="match status" value="1"/>
</dbReference>
<accession>A0ABV5CBR6</accession>
<dbReference type="PROSITE" id="PS51123">
    <property type="entry name" value="OMPA_2"/>
    <property type="match status" value="1"/>
</dbReference>
<gene>
    <name evidence="7" type="ORF">WKR92_04055</name>
</gene>
<dbReference type="Gene3D" id="3.30.1330.60">
    <property type="entry name" value="OmpA-like domain"/>
    <property type="match status" value="1"/>
</dbReference>
<dbReference type="Proteomes" id="UP001580928">
    <property type="component" value="Unassembled WGS sequence"/>
</dbReference>
<evidence type="ECO:0000256" key="5">
    <source>
        <dbReference type="SAM" id="SignalP"/>
    </source>
</evidence>
<feature type="chain" id="PRO_5046279003" evidence="5">
    <location>
        <begin position="22"/>
        <end position="169"/>
    </location>
</feature>
<reference evidence="7 8" key="1">
    <citation type="submission" date="2024-04" db="EMBL/GenBank/DDBJ databases">
        <title>Albibacterium profundi sp. nov., isolated from sediment of the Challenger Deep of Mariana Trench.</title>
        <authorList>
            <person name="Wang Y."/>
        </authorList>
    </citation>
    <scope>NUCLEOTIDE SEQUENCE [LARGE SCALE GENOMIC DNA]</scope>
    <source>
        <strain evidence="7 8">RHL897</strain>
    </source>
</reference>
<evidence type="ECO:0000256" key="2">
    <source>
        <dbReference type="ARBA" id="ARBA00023136"/>
    </source>
</evidence>
<dbReference type="PROSITE" id="PS51257">
    <property type="entry name" value="PROKAR_LIPOPROTEIN"/>
    <property type="match status" value="1"/>
</dbReference>
<evidence type="ECO:0000256" key="3">
    <source>
        <dbReference type="ARBA" id="ARBA00023237"/>
    </source>
</evidence>
<keyword evidence="8" id="KW-1185">Reference proteome</keyword>
<keyword evidence="2 4" id="KW-0472">Membrane</keyword>
<dbReference type="PANTHER" id="PTHR30329">
    <property type="entry name" value="STATOR ELEMENT OF FLAGELLAR MOTOR COMPLEX"/>
    <property type="match status" value="1"/>
</dbReference>
<feature type="domain" description="OmpA-like" evidence="6">
    <location>
        <begin position="54"/>
        <end position="169"/>
    </location>
</feature>
<dbReference type="InterPro" id="IPR006665">
    <property type="entry name" value="OmpA-like"/>
</dbReference>
<name>A0ABV5CBR6_9SPHI</name>
<keyword evidence="5" id="KW-0732">Signal</keyword>
<evidence type="ECO:0000256" key="4">
    <source>
        <dbReference type="PROSITE-ProRule" id="PRU00473"/>
    </source>
</evidence>